<protein>
    <submittedName>
        <fullName evidence="3">Uncharacterized protein</fullName>
    </submittedName>
</protein>
<organism evidence="3 4">
    <name type="scientific">Agromyces larvae</name>
    <dbReference type="NCBI Taxonomy" id="2929802"/>
    <lineage>
        <taxon>Bacteria</taxon>
        <taxon>Bacillati</taxon>
        <taxon>Actinomycetota</taxon>
        <taxon>Actinomycetes</taxon>
        <taxon>Micrococcales</taxon>
        <taxon>Microbacteriaceae</taxon>
        <taxon>Agromyces</taxon>
    </lineage>
</organism>
<sequence length="1321" mass="137483">MAGAPHSVATRAAVTSALADARHRGAGTAPHGPAGRAGAVLALQRTAGNAAVSALMSAKLKWPSEQAGSEIDAALRELRRDEPAIDTVERGLKQAKAVGVPVDLEGTKPPAAALAVTKTGFGPGSVAAKKPVPPPKPVPAISPLGKAAAAKPKPAVGGAKGAKPVAGAGAPGAVIAGGGAGAGLAAAGAAASAPLSADKLLLPPEPPAHTKPAQDPAFAKVTGGVKATAAAKRAHPTAASKAQEAQGAAVAPADDMAGQAKAAKADQMDAQQPGTFDKKAFIAAVKAAIEAKSPKTLKEADDAAKSGKAGDVKGEIKGLVGQGTNESAKDIEQATDAPPDTSKAVAKPVTPLAPENPGPAPSVPAAGAVPKPAPPEQTNLQAGKQQVGDEMAQANVTDQQLAESNEPEFQGALADKQEAAKHADTAPAEYRAQEQATIEQSKADASATAAAGMQGMQGSKVAALAQLVAQKGKAKSKDEQKRAEVTAKIQSIFAATETDVKQLLDGIDPKVEKAFETGEASARAAFESYVSQKMSAYKADRYGGWLGGLRWAKDKLFGMPAKVDEFYEAGRELYLKRMDGVISGVADIVATDLTKAKQRIAKGRAEIAAYVKSLPQDLQKVGSEAATEIGDRFEQLESDVNDKQNEVVETLASKYVEARSGLDERIEALQAENKGLVDKAIGAIKAVINTIRELVAMLTNALARAVSVIGDIVAAPVRFLGNLIAGVKGGIQKFFAGIETHLRKGLMAWLFGQLGDAGIELPDTFDIKGIVKLVASVFGLTWTNIRTRIVKQIGETAMGAVEKGVEVFTLLKDQGVGGLWQKLVEKIGDIKAMIMEQLQDFVVTKIIVAGIQWLIGLLNPAAAFIKACKLIYDVVMFFVNNAARIAEFVNTVLDGVVEIARGNVSVVVDKVDQALGRMVPILIGFMASVLGIGGIGEKIRSILKAIQRPITKAIDAIIKGGLKLAGPIIRGIKGISTKVKAKVAAGKAWVKGKAEAAKQKVLRLFKKPFSVKGQAHTLKLAARPGGGTVLTVASHEAPIAVHQAAAAETAKRKGRPELAAEAKALIAKAATVTAAANAADANDAATRAAIADFAQLIQAVWERIGYQGVPPSEQFADEGEKGVLGEIGRHKDQGSRGYGGKDTRAKEDRLESEHVVPRAWIMAYLANFSKHRVSKAEGKRMYARMTTIMIYKGAADRKTEKQKRADNVVISKLKNLMKGHPDAKNPAKVAESVKAAFSGPIASRVELTKWARNEEHKANNRPGSPAPADSLIEGAALRQLLDVAEFLAASLAARSTAQTIREEDAPATEASERATTRAAPR</sequence>
<accession>A0ABY4BVL7</accession>
<feature type="compositionally biased region" description="Basic and acidic residues" evidence="2">
    <location>
        <begin position="415"/>
        <end position="424"/>
    </location>
</feature>
<dbReference type="Proteomes" id="UP000832097">
    <property type="component" value="Chromosome"/>
</dbReference>
<keyword evidence="4" id="KW-1185">Reference proteome</keyword>
<feature type="region of interest" description="Disordered" evidence="2">
    <location>
        <begin position="1127"/>
        <end position="1150"/>
    </location>
</feature>
<name>A0ABY4BVL7_9MICO</name>
<feature type="region of interest" description="Disordered" evidence="2">
    <location>
        <begin position="1296"/>
        <end position="1321"/>
    </location>
</feature>
<dbReference type="Gene3D" id="1.20.120.20">
    <property type="entry name" value="Apolipoprotein"/>
    <property type="match status" value="1"/>
</dbReference>
<feature type="compositionally biased region" description="Basic and acidic residues" evidence="2">
    <location>
        <begin position="1300"/>
        <end position="1315"/>
    </location>
</feature>
<feature type="region of interest" description="Disordered" evidence="2">
    <location>
        <begin position="229"/>
        <end position="253"/>
    </location>
</feature>
<proteinExistence type="predicted"/>
<feature type="region of interest" description="Disordered" evidence="2">
    <location>
        <begin position="333"/>
        <end position="380"/>
    </location>
</feature>
<keyword evidence="1" id="KW-0175">Coiled coil</keyword>
<feature type="coiled-coil region" evidence="1">
    <location>
        <begin position="626"/>
        <end position="679"/>
    </location>
</feature>
<evidence type="ECO:0000313" key="4">
    <source>
        <dbReference type="Proteomes" id="UP000832097"/>
    </source>
</evidence>
<gene>
    <name evidence="3" type="ORF">MTO99_13625</name>
</gene>
<dbReference type="RefSeq" id="WP_243554181.1">
    <property type="nucleotide sequence ID" value="NZ_CP094528.1"/>
</dbReference>
<reference evidence="3 4" key="1">
    <citation type="submission" date="2022-03" db="EMBL/GenBank/DDBJ databases">
        <title>Mucilaginibacter sp. isolated from the gut of Protaetia brevitarsis seulensis larvae.</title>
        <authorList>
            <person name="Won M."/>
            <person name="Kim S.-J."/>
            <person name="Kwon S.-W."/>
        </authorList>
    </citation>
    <scope>NUCLEOTIDE SEQUENCE [LARGE SCALE GENOMIC DNA]</scope>
    <source>
        <strain evidence="3 4">CFWR-12</strain>
    </source>
</reference>
<evidence type="ECO:0000256" key="1">
    <source>
        <dbReference type="SAM" id="Coils"/>
    </source>
</evidence>
<evidence type="ECO:0000313" key="3">
    <source>
        <dbReference type="EMBL" id="UOE43219.1"/>
    </source>
</evidence>
<evidence type="ECO:0000256" key="2">
    <source>
        <dbReference type="SAM" id="MobiDB-lite"/>
    </source>
</evidence>
<feature type="region of interest" description="Disordered" evidence="2">
    <location>
        <begin position="415"/>
        <end position="436"/>
    </location>
</feature>
<dbReference type="EMBL" id="CP094528">
    <property type="protein sequence ID" value="UOE43219.1"/>
    <property type="molecule type" value="Genomic_DNA"/>
</dbReference>